<evidence type="ECO:0000259" key="10">
    <source>
        <dbReference type="Pfam" id="PF26594"/>
    </source>
</evidence>
<organism evidence="11 12">
    <name type="scientific">Xanthomarina gelatinilytica</name>
    <dbReference type="NCBI Taxonomy" id="1137281"/>
    <lineage>
        <taxon>Bacteria</taxon>
        <taxon>Pseudomonadati</taxon>
        <taxon>Bacteroidota</taxon>
        <taxon>Flavobacteriia</taxon>
        <taxon>Flavobacteriales</taxon>
        <taxon>Flavobacteriaceae</taxon>
        <taxon>Xanthomarina</taxon>
    </lineage>
</organism>
<keyword evidence="2 7" id="KW-0963">Cytoplasm</keyword>
<dbReference type="PROSITE" id="PS50084">
    <property type="entry name" value="KH_TYPE_1"/>
    <property type="match status" value="1"/>
</dbReference>
<dbReference type="PATRIC" id="fig|1137281.3.peg.733"/>
<dbReference type="InterPro" id="IPR010213">
    <property type="entry name" value="TF_NusA"/>
</dbReference>
<dbReference type="InterPro" id="IPR036555">
    <property type="entry name" value="NusA_N_sf"/>
</dbReference>
<feature type="domain" description="Transcription factor NusA N-terminal" evidence="8">
    <location>
        <begin position="6"/>
        <end position="125"/>
    </location>
</feature>
<dbReference type="Gene3D" id="3.30.1480.10">
    <property type="entry name" value="NusA, N-terminal domain"/>
    <property type="match status" value="1"/>
</dbReference>
<evidence type="ECO:0000313" key="11">
    <source>
        <dbReference type="EMBL" id="EMQ96244.1"/>
    </source>
</evidence>
<dbReference type="InterPro" id="IPR025249">
    <property type="entry name" value="TF_NusA_KH_1st"/>
</dbReference>
<keyword evidence="4 7" id="KW-0694">RNA-binding</keyword>
<feature type="domain" description="Transcription factor NusA first KH" evidence="9">
    <location>
        <begin position="202"/>
        <end position="279"/>
    </location>
</feature>
<keyword evidence="6 7" id="KW-0804">Transcription</keyword>
<dbReference type="GO" id="GO:0006353">
    <property type="term" value="P:DNA-templated transcription termination"/>
    <property type="evidence" value="ECO:0007669"/>
    <property type="project" value="UniProtKB-UniRule"/>
</dbReference>
<dbReference type="InterPro" id="IPR015946">
    <property type="entry name" value="KH_dom-like_a/b"/>
</dbReference>
<accession>M7N3D9</accession>
<feature type="domain" description="NusA-like second KH" evidence="10">
    <location>
        <begin position="284"/>
        <end position="344"/>
    </location>
</feature>
<evidence type="ECO:0000256" key="7">
    <source>
        <dbReference type="HAMAP-Rule" id="MF_00945"/>
    </source>
</evidence>
<dbReference type="InterPro" id="IPR030842">
    <property type="entry name" value="TF_NusA_bacterial"/>
</dbReference>
<keyword evidence="1 7" id="KW-0806">Transcription termination</keyword>
<evidence type="ECO:0000256" key="4">
    <source>
        <dbReference type="ARBA" id="ARBA00022884"/>
    </source>
</evidence>
<keyword evidence="12" id="KW-1185">Reference proteome</keyword>
<evidence type="ECO:0000259" key="9">
    <source>
        <dbReference type="Pfam" id="PF13184"/>
    </source>
</evidence>
<dbReference type="OrthoDB" id="9807233at2"/>
<proteinExistence type="inferred from homology"/>
<evidence type="ECO:0000259" key="8">
    <source>
        <dbReference type="Pfam" id="PF08529"/>
    </source>
</evidence>
<dbReference type="SUPFAM" id="SSF50249">
    <property type="entry name" value="Nucleic acid-binding proteins"/>
    <property type="match status" value="1"/>
</dbReference>
<dbReference type="AlphaFoldDB" id="M7N3D9"/>
<dbReference type="GO" id="GO:0003723">
    <property type="term" value="F:RNA binding"/>
    <property type="evidence" value="ECO:0007669"/>
    <property type="project" value="UniProtKB-UniRule"/>
</dbReference>
<reference evidence="11 12" key="1">
    <citation type="submission" date="2012-12" db="EMBL/GenBank/DDBJ databases">
        <title>Genome assembly of Formosa sp. AK20.</title>
        <authorList>
            <person name="Kumar R."/>
            <person name="Khatri I."/>
            <person name="Vaidya B."/>
            <person name="Subramanian S."/>
            <person name="Pinnaka A."/>
        </authorList>
    </citation>
    <scope>NUCLEOTIDE SEQUENCE [LARGE SCALE GENOMIC DNA]</scope>
    <source>
        <strain evidence="11 12">AK20</strain>
    </source>
</reference>
<keyword evidence="5 7" id="KW-0805">Transcription regulation</keyword>
<dbReference type="InterPro" id="IPR058582">
    <property type="entry name" value="KH_NusA_2nd"/>
</dbReference>
<dbReference type="EMBL" id="ANLA01000004">
    <property type="protein sequence ID" value="EMQ96244.1"/>
    <property type="molecule type" value="Genomic_DNA"/>
</dbReference>
<evidence type="ECO:0000313" key="12">
    <source>
        <dbReference type="Proteomes" id="UP000012024"/>
    </source>
</evidence>
<dbReference type="GeneID" id="98640650"/>
<dbReference type="SUPFAM" id="SSF69705">
    <property type="entry name" value="Transcription factor NusA, N-terminal domain"/>
    <property type="match status" value="1"/>
</dbReference>
<dbReference type="eggNOG" id="COG0195">
    <property type="taxonomic scope" value="Bacteria"/>
</dbReference>
<comment type="similarity">
    <text evidence="7">Belongs to the NusA family.</text>
</comment>
<dbReference type="GO" id="GO:0005829">
    <property type="term" value="C:cytosol"/>
    <property type="evidence" value="ECO:0007669"/>
    <property type="project" value="TreeGrafter"/>
</dbReference>
<dbReference type="SUPFAM" id="SSF54814">
    <property type="entry name" value="Prokaryotic type KH domain (KH-domain type II)"/>
    <property type="match status" value="2"/>
</dbReference>
<dbReference type="InterPro" id="IPR013735">
    <property type="entry name" value="TF_NusA_N"/>
</dbReference>
<evidence type="ECO:0000256" key="1">
    <source>
        <dbReference type="ARBA" id="ARBA00022472"/>
    </source>
</evidence>
<dbReference type="PANTHER" id="PTHR22648">
    <property type="entry name" value="TRANSCRIPTION TERMINATION FACTOR NUSA"/>
    <property type="match status" value="1"/>
</dbReference>
<gene>
    <name evidence="7" type="primary">nusA</name>
    <name evidence="11" type="ORF">D778_02134</name>
</gene>
<dbReference type="HAMAP" id="MF_00945_B">
    <property type="entry name" value="NusA_B"/>
    <property type="match status" value="1"/>
</dbReference>
<keyword evidence="3 7" id="KW-0889">Transcription antitermination</keyword>
<evidence type="ECO:0000256" key="5">
    <source>
        <dbReference type="ARBA" id="ARBA00023015"/>
    </source>
</evidence>
<dbReference type="Pfam" id="PF13184">
    <property type="entry name" value="KH_NusA_1st"/>
    <property type="match status" value="1"/>
</dbReference>
<name>M7N3D9_9FLAO</name>
<dbReference type="InterPro" id="IPR009019">
    <property type="entry name" value="KH_sf_prok-type"/>
</dbReference>
<dbReference type="FunFam" id="3.30.300.20:FF:000002">
    <property type="entry name" value="Transcription termination/antitermination protein NusA"/>
    <property type="match status" value="1"/>
</dbReference>
<protein>
    <recommendedName>
        <fullName evidence="7">Transcription termination/antitermination protein NusA</fullName>
    </recommendedName>
</protein>
<dbReference type="CDD" id="cd02134">
    <property type="entry name" value="KH-II_NusA_rpt1"/>
    <property type="match status" value="1"/>
</dbReference>
<dbReference type="Proteomes" id="UP000012024">
    <property type="component" value="Unassembled WGS sequence"/>
</dbReference>
<comment type="function">
    <text evidence="7">Participates in both transcription termination and antitermination.</text>
</comment>
<comment type="subcellular location">
    <subcellularLocation>
        <location evidence="7">Cytoplasm</location>
    </subcellularLocation>
</comment>
<dbReference type="RefSeq" id="WP_007647769.1">
    <property type="nucleotide sequence ID" value="NZ_ANLA01000004.1"/>
</dbReference>
<evidence type="ECO:0000256" key="6">
    <source>
        <dbReference type="ARBA" id="ARBA00023163"/>
    </source>
</evidence>
<dbReference type="CDD" id="cd22529">
    <property type="entry name" value="KH-II_NusA_rpt2"/>
    <property type="match status" value="1"/>
</dbReference>
<dbReference type="NCBIfam" id="TIGR01953">
    <property type="entry name" value="NusA"/>
    <property type="match status" value="1"/>
</dbReference>
<sequence>MENLALIESFSEFKDDKLIDRVTLMAILEDVFRNALKKKFGDDDNFDIIINPDKGDLEIWRNRVVVADGEVVDPNQEISLTEARKIEPDFEVGEDVSEEVKLIDLGRRSILALRQNLISKIHEHDNTNIYKQFKDLVGEIYTAEVHHIRHRAVILLDDEGNEIILPKEKQIPSDFFRKGDNVRGIIESVELKGNKPAIIMSRTSPIFLEKLFEQEIPEVFDGLITIKNVVRIPGEKAKVAVDSYDDRIDPVGACVGMKGSRIHGIVRELGNENIDVINYTNNLQLYITRALSPARVTSIKIDEENKRAEAILKPEEVSKAIGRGGHNIRLAGQLTGYEIDVFREGAEEDVELSEFSDEIESWIIAEFSKAGLDTAKSVLEQEVADLVKRTDLEEETIIDVIRILREEFEE</sequence>
<evidence type="ECO:0000256" key="2">
    <source>
        <dbReference type="ARBA" id="ARBA00022490"/>
    </source>
</evidence>
<dbReference type="GO" id="GO:0003700">
    <property type="term" value="F:DNA-binding transcription factor activity"/>
    <property type="evidence" value="ECO:0007669"/>
    <property type="project" value="InterPro"/>
</dbReference>
<dbReference type="Pfam" id="PF08529">
    <property type="entry name" value="NusA_N"/>
    <property type="match status" value="1"/>
</dbReference>
<dbReference type="Pfam" id="PF26594">
    <property type="entry name" value="KH_NusA_2nd"/>
    <property type="match status" value="1"/>
</dbReference>
<dbReference type="Gene3D" id="3.30.300.20">
    <property type="match status" value="2"/>
</dbReference>
<dbReference type="GO" id="GO:0031564">
    <property type="term" value="P:transcription antitermination"/>
    <property type="evidence" value="ECO:0007669"/>
    <property type="project" value="UniProtKB-UniRule"/>
</dbReference>
<dbReference type="Gene3D" id="2.40.50.140">
    <property type="entry name" value="Nucleic acid-binding proteins"/>
    <property type="match status" value="1"/>
</dbReference>
<dbReference type="PANTHER" id="PTHR22648:SF0">
    <property type="entry name" value="TRANSCRIPTION TERMINATION_ANTITERMINATION PROTEIN NUSA"/>
    <property type="match status" value="1"/>
</dbReference>
<evidence type="ECO:0000256" key="3">
    <source>
        <dbReference type="ARBA" id="ARBA00022814"/>
    </source>
</evidence>
<comment type="caution">
    <text evidence="11">The sequence shown here is derived from an EMBL/GenBank/DDBJ whole genome shotgun (WGS) entry which is preliminary data.</text>
</comment>
<comment type="subunit">
    <text evidence="7">Monomer. Binds directly to the core enzyme of the DNA-dependent RNA polymerase and to nascent RNA.</text>
</comment>
<dbReference type="InterPro" id="IPR012340">
    <property type="entry name" value="NA-bd_OB-fold"/>
</dbReference>